<feature type="transmembrane region" description="Helical" evidence="6">
    <location>
        <begin position="47"/>
        <end position="80"/>
    </location>
</feature>
<organism evidence="8 9">
    <name type="scientific">Tessaracoccus oleiagri</name>
    <dbReference type="NCBI Taxonomy" id="686624"/>
    <lineage>
        <taxon>Bacteria</taxon>
        <taxon>Bacillati</taxon>
        <taxon>Actinomycetota</taxon>
        <taxon>Actinomycetes</taxon>
        <taxon>Propionibacteriales</taxon>
        <taxon>Propionibacteriaceae</taxon>
        <taxon>Tessaracoccus</taxon>
    </lineage>
</organism>
<feature type="transmembrane region" description="Helical" evidence="6">
    <location>
        <begin position="207"/>
        <end position="223"/>
    </location>
</feature>
<dbReference type="Proteomes" id="UP000199475">
    <property type="component" value="Unassembled WGS sequence"/>
</dbReference>
<evidence type="ECO:0000259" key="7">
    <source>
        <dbReference type="Pfam" id="PF00482"/>
    </source>
</evidence>
<evidence type="ECO:0000313" key="8">
    <source>
        <dbReference type="EMBL" id="SDL79517.1"/>
    </source>
</evidence>
<gene>
    <name evidence="8" type="ORF">SAMN04488242_2842</name>
</gene>
<evidence type="ECO:0000256" key="5">
    <source>
        <dbReference type="ARBA" id="ARBA00023136"/>
    </source>
</evidence>
<proteinExistence type="predicted"/>
<dbReference type="EMBL" id="FNGP01000006">
    <property type="protein sequence ID" value="SDL79517.1"/>
    <property type="molecule type" value="Genomic_DNA"/>
</dbReference>
<dbReference type="AlphaFoldDB" id="A0A1G9N055"/>
<keyword evidence="9" id="KW-1185">Reference proteome</keyword>
<evidence type="ECO:0000256" key="1">
    <source>
        <dbReference type="ARBA" id="ARBA00004651"/>
    </source>
</evidence>
<evidence type="ECO:0000256" key="3">
    <source>
        <dbReference type="ARBA" id="ARBA00022692"/>
    </source>
</evidence>
<evidence type="ECO:0000256" key="2">
    <source>
        <dbReference type="ARBA" id="ARBA00022475"/>
    </source>
</evidence>
<dbReference type="RefSeq" id="WP_093253547.1">
    <property type="nucleotide sequence ID" value="NZ_FNGP01000006.1"/>
</dbReference>
<keyword evidence="4 6" id="KW-1133">Transmembrane helix</keyword>
<dbReference type="InterPro" id="IPR018076">
    <property type="entry name" value="T2SS_GspF_dom"/>
</dbReference>
<dbReference type="OrthoDB" id="3732900at2"/>
<dbReference type="Pfam" id="PF00482">
    <property type="entry name" value="T2SSF"/>
    <property type="match status" value="1"/>
</dbReference>
<protein>
    <submittedName>
        <fullName evidence="8">Tight adherence protein B</fullName>
    </submittedName>
</protein>
<keyword evidence="2" id="KW-1003">Cell membrane</keyword>
<keyword evidence="5 6" id="KW-0472">Membrane</keyword>
<evidence type="ECO:0000256" key="6">
    <source>
        <dbReference type="SAM" id="Phobius"/>
    </source>
</evidence>
<dbReference type="STRING" id="686624.SAMN04488242_2842"/>
<dbReference type="PANTHER" id="PTHR35007:SF4">
    <property type="entry name" value="CONSERVED TRANSMEMBRANE PROTEIN-RELATED"/>
    <property type="match status" value="1"/>
</dbReference>
<sequence>MLTPLLAGAAAWLVVPGPGRASLARLSVVPTTRRSRSLRLAPVAAVALGAGSVVLVLLGPSGLGWAVTAAILAGLLTWFVTDRARRAAARRRGRSVAAAARLLASLLWSGQIPVHALREAAAEHGVLREAAATAALGGDVPAVLRAREHEPGGHGLGMIAAAWRVSERSGAPVAGVLEGVAETLREEQRVSGIVETELATARASGQIMAVLPVGAVGLGFLGGTNSLEFLFGHPVGQWLCAVAMGLTAAGTLWIERLARR</sequence>
<comment type="subcellular location">
    <subcellularLocation>
        <location evidence="1">Cell membrane</location>
        <topology evidence="1">Multi-pass membrane protein</topology>
    </subcellularLocation>
</comment>
<keyword evidence="3 6" id="KW-0812">Transmembrane</keyword>
<name>A0A1G9N055_9ACTN</name>
<feature type="transmembrane region" description="Helical" evidence="6">
    <location>
        <begin position="235"/>
        <end position="254"/>
    </location>
</feature>
<dbReference type="PANTHER" id="PTHR35007">
    <property type="entry name" value="INTEGRAL MEMBRANE PROTEIN-RELATED"/>
    <property type="match status" value="1"/>
</dbReference>
<reference evidence="8 9" key="1">
    <citation type="submission" date="2016-10" db="EMBL/GenBank/DDBJ databases">
        <authorList>
            <person name="de Groot N.N."/>
        </authorList>
    </citation>
    <scope>NUCLEOTIDE SEQUENCE [LARGE SCALE GENOMIC DNA]</scope>
    <source>
        <strain evidence="8 9">CGMCC 1.9159</strain>
    </source>
</reference>
<evidence type="ECO:0000256" key="4">
    <source>
        <dbReference type="ARBA" id="ARBA00022989"/>
    </source>
</evidence>
<feature type="domain" description="Type II secretion system protein GspF" evidence="7">
    <location>
        <begin position="100"/>
        <end position="217"/>
    </location>
</feature>
<accession>A0A1G9N055</accession>
<evidence type="ECO:0000313" key="9">
    <source>
        <dbReference type="Proteomes" id="UP000199475"/>
    </source>
</evidence>
<dbReference type="GO" id="GO:0005886">
    <property type="term" value="C:plasma membrane"/>
    <property type="evidence" value="ECO:0007669"/>
    <property type="project" value="UniProtKB-SubCell"/>
</dbReference>